<dbReference type="Proteomes" id="UP000218418">
    <property type="component" value="Chromosome"/>
</dbReference>
<name>A0A1Z4LWF4_9CYAN</name>
<organism evidence="2 3">
    <name type="scientific">Calothrix parasitica NIES-267</name>
    <dbReference type="NCBI Taxonomy" id="1973488"/>
    <lineage>
        <taxon>Bacteria</taxon>
        <taxon>Bacillati</taxon>
        <taxon>Cyanobacteriota</taxon>
        <taxon>Cyanophyceae</taxon>
        <taxon>Nostocales</taxon>
        <taxon>Calotrichaceae</taxon>
        <taxon>Calothrix</taxon>
    </lineage>
</organism>
<keyword evidence="1" id="KW-0812">Transmembrane</keyword>
<keyword evidence="1" id="KW-0472">Membrane</keyword>
<feature type="transmembrane region" description="Helical" evidence="1">
    <location>
        <begin position="82"/>
        <end position="111"/>
    </location>
</feature>
<dbReference type="AlphaFoldDB" id="A0A1Z4LWF4"/>
<sequence>MNRENSIQPFPGRKIQLVYLANGNIRISWKHPGLNLWERIIAGIFLVISLIFWSQAIPIPLKQLRVTIFVSSNFSLNYFLDYLALFISVILRVIVVAFLLFGLFFMLFWLIDLLLSSFIGIGGTGYSQLSLNNYELIYQEGKDPLYLNSKEKYLSEEKSQYSPINDIYDAFASVKIKISNWKQIIFGKPTIAFPKKEIQDIQIESIENRLKLFIIINNQKIAVGKYLYNSEKQWLYQIINQWLSF</sequence>
<gene>
    <name evidence="2" type="ORF">NIES267_50620</name>
</gene>
<protein>
    <submittedName>
        <fullName evidence="2">Uncharacterized protein</fullName>
    </submittedName>
</protein>
<reference evidence="2 3" key="1">
    <citation type="submission" date="2017-06" db="EMBL/GenBank/DDBJ databases">
        <title>Genome sequencing of cyanobaciteial culture collection at National Institute for Environmental Studies (NIES).</title>
        <authorList>
            <person name="Hirose Y."/>
            <person name="Shimura Y."/>
            <person name="Fujisawa T."/>
            <person name="Nakamura Y."/>
            <person name="Kawachi M."/>
        </authorList>
    </citation>
    <scope>NUCLEOTIDE SEQUENCE [LARGE SCALE GENOMIC DNA]</scope>
    <source>
        <strain evidence="2 3">NIES-267</strain>
    </source>
</reference>
<accession>A0A1Z4LWF4</accession>
<keyword evidence="1" id="KW-1133">Transmembrane helix</keyword>
<evidence type="ECO:0000313" key="2">
    <source>
        <dbReference type="EMBL" id="BAY85562.1"/>
    </source>
</evidence>
<proteinExistence type="predicted"/>
<dbReference type="EMBL" id="AP018227">
    <property type="protein sequence ID" value="BAY85562.1"/>
    <property type="molecule type" value="Genomic_DNA"/>
</dbReference>
<evidence type="ECO:0000256" key="1">
    <source>
        <dbReference type="SAM" id="Phobius"/>
    </source>
</evidence>
<feature type="transmembrane region" description="Helical" evidence="1">
    <location>
        <begin position="40"/>
        <end position="61"/>
    </location>
</feature>
<keyword evidence="3" id="KW-1185">Reference proteome</keyword>
<evidence type="ECO:0000313" key="3">
    <source>
        <dbReference type="Proteomes" id="UP000218418"/>
    </source>
</evidence>